<keyword evidence="7 10" id="KW-0812">Transmembrane</keyword>
<comment type="function">
    <text evidence="1">Required for nicotinamide riboside transport across the inner membrane.</text>
</comment>
<comment type="similarity">
    <text evidence="3">Belongs to the nicotinamide ribonucleoside (NR) uptake permease (TC 4.B.1) family.</text>
</comment>
<sequence length="193" mass="21338">MSLIEWDATLLGIACVALAARRSVWTFPTAIGSVTLLGAVVFEQRLYSDALLQGFFVVANLYGWATWRRERRRAGEVTVERLGAPAWFGWAGAIVAAALLWGAAMHRLTDASYPWWDAGIAAASVAAQLLMARRKIENWWLWIAVDLASVPLYLAKQLYLFAALYLVYLALAVIGLIEWRRARHPGPALAVPA</sequence>
<evidence type="ECO:0000256" key="6">
    <source>
        <dbReference type="ARBA" id="ARBA00022475"/>
    </source>
</evidence>
<evidence type="ECO:0000256" key="7">
    <source>
        <dbReference type="ARBA" id="ARBA00022692"/>
    </source>
</evidence>
<dbReference type="Pfam" id="PF04973">
    <property type="entry name" value="NMN_transporter"/>
    <property type="match status" value="1"/>
</dbReference>
<comment type="caution">
    <text evidence="11">The sequence shown here is derived from an EMBL/GenBank/DDBJ whole genome shotgun (WGS) entry which is preliminary data.</text>
</comment>
<evidence type="ECO:0000256" key="4">
    <source>
        <dbReference type="ARBA" id="ARBA00017522"/>
    </source>
</evidence>
<name>A0ABS7BQZ5_9SPHN</name>
<feature type="transmembrane region" description="Helical" evidence="10">
    <location>
        <begin position="161"/>
        <end position="179"/>
    </location>
</feature>
<evidence type="ECO:0000256" key="5">
    <source>
        <dbReference type="ARBA" id="ARBA00022448"/>
    </source>
</evidence>
<evidence type="ECO:0000313" key="11">
    <source>
        <dbReference type="EMBL" id="MBW6532001.1"/>
    </source>
</evidence>
<keyword evidence="12" id="KW-1185">Reference proteome</keyword>
<evidence type="ECO:0000256" key="9">
    <source>
        <dbReference type="ARBA" id="ARBA00023136"/>
    </source>
</evidence>
<organism evidence="11 12">
    <name type="scientific">Sphingomonas citri</name>
    <dbReference type="NCBI Taxonomy" id="2862499"/>
    <lineage>
        <taxon>Bacteria</taxon>
        <taxon>Pseudomonadati</taxon>
        <taxon>Pseudomonadota</taxon>
        <taxon>Alphaproteobacteria</taxon>
        <taxon>Sphingomonadales</taxon>
        <taxon>Sphingomonadaceae</taxon>
        <taxon>Sphingomonas</taxon>
    </lineage>
</organism>
<protein>
    <recommendedName>
        <fullName evidence="4">Nicotinamide riboside transporter PnuC</fullName>
    </recommendedName>
</protein>
<evidence type="ECO:0000313" key="12">
    <source>
        <dbReference type="Proteomes" id="UP000759103"/>
    </source>
</evidence>
<dbReference type="Proteomes" id="UP000759103">
    <property type="component" value="Unassembled WGS sequence"/>
</dbReference>
<keyword evidence="8 10" id="KW-1133">Transmembrane helix</keyword>
<evidence type="ECO:0000256" key="2">
    <source>
        <dbReference type="ARBA" id="ARBA00004651"/>
    </source>
</evidence>
<dbReference type="EMBL" id="JAHXZN010000005">
    <property type="protein sequence ID" value="MBW6532001.1"/>
    <property type="molecule type" value="Genomic_DNA"/>
</dbReference>
<dbReference type="NCBIfam" id="TIGR01528">
    <property type="entry name" value="NMN_trans_PnuC"/>
    <property type="match status" value="1"/>
</dbReference>
<keyword evidence="9 10" id="KW-0472">Membrane</keyword>
<keyword evidence="5" id="KW-0813">Transport</keyword>
<keyword evidence="6" id="KW-1003">Cell membrane</keyword>
<proteinExistence type="inferred from homology"/>
<dbReference type="RefSeq" id="WP_219749366.1">
    <property type="nucleotide sequence ID" value="NZ_JAHXZN010000005.1"/>
</dbReference>
<feature type="transmembrane region" description="Helical" evidence="10">
    <location>
        <begin position="50"/>
        <end position="67"/>
    </location>
</feature>
<feature type="transmembrane region" description="Helical" evidence="10">
    <location>
        <begin position="87"/>
        <end position="107"/>
    </location>
</feature>
<comment type="subcellular location">
    <subcellularLocation>
        <location evidence="2">Cell membrane</location>
        <topology evidence="2">Multi-pass membrane protein</topology>
    </subcellularLocation>
</comment>
<dbReference type="PANTHER" id="PTHR36122">
    <property type="entry name" value="NICOTINAMIDE RIBOSIDE TRANSPORTER PNUC"/>
    <property type="match status" value="1"/>
</dbReference>
<dbReference type="PANTHER" id="PTHR36122:SF2">
    <property type="entry name" value="NICOTINAMIDE RIBOSIDE TRANSPORTER PNUC"/>
    <property type="match status" value="1"/>
</dbReference>
<evidence type="ECO:0000256" key="10">
    <source>
        <dbReference type="SAM" id="Phobius"/>
    </source>
</evidence>
<evidence type="ECO:0000256" key="1">
    <source>
        <dbReference type="ARBA" id="ARBA00002672"/>
    </source>
</evidence>
<gene>
    <name evidence="11" type="primary">pnuC</name>
    <name evidence="11" type="ORF">KZ820_14765</name>
</gene>
<evidence type="ECO:0000256" key="3">
    <source>
        <dbReference type="ARBA" id="ARBA00006669"/>
    </source>
</evidence>
<dbReference type="InterPro" id="IPR006419">
    <property type="entry name" value="NMN_transpt_PnuC"/>
</dbReference>
<reference evidence="11 12" key="1">
    <citation type="submission" date="2021-07" db="EMBL/GenBank/DDBJ databases">
        <title>Sphingomonas sp.</title>
        <authorList>
            <person name="Feng G."/>
            <person name="Li J."/>
            <person name="Pan M."/>
        </authorList>
    </citation>
    <scope>NUCLEOTIDE SEQUENCE [LARGE SCALE GENOMIC DNA]</scope>
    <source>
        <strain evidence="11 12">RRHST34</strain>
    </source>
</reference>
<accession>A0ABS7BQZ5</accession>
<evidence type="ECO:0000256" key="8">
    <source>
        <dbReference type="ARBA" id="ARBA00022989"/>
    </source>
</evidence>